<feature type="region of interest" description="Domain III, AAA+ region" evidence="8">
    <location>
        <begin position="111"/>
        <end position="327"/>
    </location>
</feature>
<comment type="domain">
    <text evidence="8">Domain I is involved in oligomerization and binding regulators, domain II is flexibile and of varying length in different bacteria, domain III forms the AAA+ region, while domain IV binds dsDNA.</text>
</comment>
<comment type="function">
    <text evidence="8 10">Plays an essential role in the initiation and regulation of chromosomal replication. ATP-DnaA binds to the origin of replication (oriC) to initiate formation of the DNA replication initiation complex once per cell cycle. Binds the DnaA box (a 9 base pair repeat at the origin) and separates the double-stranded (ds)DNA. Forms a right-handed helical filament on oriC DNA; dsDNA binds to the exterior of the filament while single-stranded (ss)DNA is stabiized in the filament's interior. The ATP-DnaA-oriC complex binds and stabilizes one strand of the AT-rich DNA unwinding element (DUE), permitting loading of DNA polymerase. After initiation quickly degrades to an ADP-DnaA complex that is not apt for DNA replication. Binds acidic phospholipids.</text>
</comment>
<comment type="caution">
    <text evidence="8">Lacks conserved residue(s) required for the propagation of feature annotation.</text>
</comment>
<keyword evidence="3 8" id="KW-0235">DNA replication</keyword>
<reference evidence="14 15" key="1">
    <citation type="journal article" date="2016" name="Nat. Commun.">
        <title>Thousands of microbial genomes shed light on interconnected biogeochemical processes in an aquifer system.</title>
        <authorList>
            <person name="Anantharaman K."/>
            <person name="Brown C.T."/>
            <person name="Hug L.A."/>
            <person name="Sharon I."/>
            <person name="Castelle C.J."/>
            <person name="Probst A.J."/>
            <person name="Thomas B.C."/>
            <person name="Singh A."/>
            <person name="Wilkins M.J."/>
            <person name="Karaoz U."/>
            <person name="Brodie E.L."/>
            <person name="Williams K.H."/>
            <person name="Hubbard S.S."/>
            <person name="Banfield J.F."/>
        </authorList>
    </citation>
    <scope>NUCLEOTIDE SEQUENCE [LARGE SCALE GENOMIC DNA]</scope>
</reference>
<dbReference type="SUPFAM" id="SSF52540">
    <property type="entry name" value="P-loop containing nucleoside triphosphate hydrolases"/>
    <property type="match status" value="1"/>
</dbReference>
<dbReference type="Pfam" id="PF11638">
    <property type="entry name" value="DnaA_N"/>
    <property type="match status" value="1"/>
</dbReference>
<dbReference type="FunFam" id="3.40.50.300:FF:000668">
    <property type="entry name" value="Chromosomal replication initiator protein DnaA"/>
    <property type="match status" value="1"/>
</dbReference>
<dbReference type="Gene3D" id="1.10.8.60">
    <property type="match status" value="1"/>
</dbReference>
<dbReference type="GO" id="GO:0006275">
    <property type="term" value="P:regulation of DNA replication"/>
    <property type="evidence" value="ECO:0007669"/>
    <property type="project" value="UniProtKB-UniRule"/>
</dbReference>
<evidence type="ECO:0000259" key="13">
    <source>
        <dbReference type="SMART" id="SM00760"/>
    </source>
</evidence>
<dbReference type="NCBIfam" id="TIGR00362">
    <property type="entry name" value="DnaA"/>
    <property type="match status" value="1"/>
</dbReference>
<dbReference type="InterPro" id="IPR020591">
    <property type="entry name" value="Chromosome_initiator_DnaA-like"/>
</dbReference>
<feature type="region of interest" description="Domain IV, binds dsDNA" evidence="8">
    <location>
        <begin position="328"/>
        <end position="447"/>
    </location>
</feature>
<dbReference type="SMART" id="SM00382">
    <property type="entry name" value="AAA"/>
    <property type="match status" value="1"/>
</dbReference>
<evidence type="ECO:0000256" key="11">
    <source>
        <dbReference type="RuleBase" id="RU004227"/>
    </source>
</evidence>
<keyword evidence="4 8" id="KW-0547">Nucleotide-binding</keyword>
<proteinExistence type="inferred from homology"/>
<dbReference type="EMBL" id="MFDD01000014">
    <property type="protein sequence ID" value="OGE40116.1"/>
    <property type="molecule type" value="Genomic_DNA"/>
</dbReference>
<evidence type="ECO:0000256" key="10">
    <source>
        <dbReference type="RuleBase" id="RU000577"/>
    </source>
</evidence>
<dbReference type="InterPro" id="IPR027417">
    <property type="entry name" value="P-loop_NTPase"/>
</dbReference>
<accession>A0A1F5KGP6</accession>
<dbReference type="InterPro" id="IPR010921">
    <property type="entry name" value="Trp_repressor/repl_initiator"/>
</dbReference>
<dbReference type="GO" id="GO:0008289">
    <property type="term" value="F:lipid binding"/>
    <property type="evidence" value="ECO:0007669"/>
    <property type="project" value="UniProtKB-KW"/>
</dbReference>
<comment type="subcellular location">
    <subcellularLocation>
        <location evidence="8">Cytoplasm</location>
    </subcellularLocation>
</comment>
<keyword evidence="6 8" id="KW-0446">Lipid-binding</keyword>
<evidence type="ECO:0000256" key="5">
    <source>
        <dbReference type="ARBA" id="ARBA00022840"/>
    </source>
</evidence>
<keyword evidence="2 8" id="KW-0963">Cytoplasm</keyword>
<organism evidence="14 15">
    <name type="scientific">Candidatus Daviesbacteria bacterium RIFCSPHIGHO2_02_FULL_43_12</name>
    <dbReference type="NCBI Taxonomy" id="1797776"/>
    <lineage>
        <taxon>Bacteria</taxon>
        <taxon>Candidatus Daviesiibacteriota</taxon>
    </lineage>
</organism>
<dbReference type="Pfam" id="PF00308">
    <property type="entry name" value="Bac_DnaA"/>
    <property type="match status" value="1"/>
</dbReference>
<dbReference type="GO" id="GO:0005524">
    <property type="term" value="F:ATP binding"/>
    <property type="evidence" value="ECO:0007669"/>
    <property type="project" value="UniProtKB-UniRule"/>
</dbReference>
<feature type="binding site" evidence="8">
    <location>
        <position position="157"/>
    </location>
    <ligand>
        <name>ATP</name>
        <dbReference type="ChEBI" id="CHEBI:30616"/>
    </ligand>
</feature>
<feature type="domain" description="Chromosomal replication initiator DnaA C-terminal" evidence="13">
    <location>
        <begin position="356"/>
        <end position="425"/>
    </location>
</feature>
<dbReference type="GO" id="GO:0003688">
    <property type="term" value="F:DNA replication origin binding"/>
    <property type="evidence" value="ECO:0007669"/>
    <property type="project" value="UniProtKB-UniRule"/>
</dbReference>
<evidence type="ECO:0000256" key="9">
    <source>
        <dbReference type="NCBIfam" id="TIGR00362"/>
    </source>
</evidence>
<comment type="similarity">
    <text evidence="1 8 11">Belongs to the DnaA family.</text>
</comment>
<dbReference type="PROSITE" id="PS01008">
    <property type="entry name" value="DNAA"/>
    <property type="match status" value="1"/>
</dbReference>
<comment type="subunit">
    <text evidence="8">Oligomerizes as a right-handed, spiral filament on DNA at oriC.</text>
</comment>
<dbReference type="SMART" id="SM00760">
    <property type="entry name" value="Bac_DnaA_C"/>
    <property type="match status" value="1"/>
</dbReference>
<evidence type="ECO:0000313" key="14">
    <source>
        <dbReference type="EMBL" id="OGE40116.1"/>
    </source>
</evidence>
<protein>
    <recommendedName>
        <fullName evidence="8 9">Chromosomal replication initiator protein DnaA</fullName>
    </recommendedName>
</protein>
<dbReference type="InterPro" id="IPR001957">
    <property type="entry name" value="Chromosome_initiator_DnaA"/>
</dbReference>
<evidence type="ECO:0000256" key="7">
    <source>
        <dbReference type="ARBA" id="ARBA00023125"/>
    </source>
</evidence>
<dbReference type="GO" id="GO:0006270">
    <property type="term" value="P:DNA replication initiation"/>
    <property type="evidence" value="ECO:0007669"/>
    <property type="project" value="UniProtKB-UniRule"/>
</dbReference>
<evidence type="ECO:0000256" key="8">
    <source>
        <dbReference type="HAMAP-Rule" id="MF_00377"/>
    </source>
</evidence>
<comment type="caution">
    <text evidence="14">The sequence shown here is derived from an EMBL/GenBank/DDBJ whole genome shotgun (WGS) entry which is preliminary data.</text>
</comment>
<name>A0A1F5KGP6_9BACT</name>
<keyword evidence="7 8" id="KW-0238">DNA-binding</keyword>
<dbReference type="HAMAP" id="MF_00377">
    <property type="entry name" value="DnaA_bact"/>
    <property type="match status" value="1"/>
</dbReference>
<evidence type="ECO:0000256" key="6">
    <source>
        <dbReference type="ARBA" id="ARBA00023121"/>
    </source>
</evidence>
<dbReference type="AlphaFoldDB" id="A0A1F5KGP6"/>
<dbReference type="Pfam" id="PF08299">
    <property type="entry name" value="Bac_DnaA_C"/>
    <property type="match status" value="1"/>
</dbReference>
<dbReference type="Gene3D" id="1.10.1750.10">
    <property type="match status" value="1"/>
</dbReference>
<gene>
    <name evidence="8" type="primary">dnaA</name>
    <name evidence="14" type="ORF">A3D25_04920</name>
</gene>
<dbReference type="InterPro" id="IPR038454">
    <property type="entry name" value="DnaA_N_sf"/>
</dbReference>
<dbReference type="PANTHER" id="PTHR30050:SF2">
    <property type="entry name" value="CHROMOSOMAL REPLICATION INITIATOR PROTEIN DNAA"/>
    <property type="match status" value="1"/>
</dbReference>
<dbReference type="InterPro" id="IPR003593">
    <property type="entry name" value="AAA+_ATPase"/>
</dbReference>
<feature type="domain" description="AAA+ ATPase" evidence="12">
    <location>
        <begin position="144"/>
        <end position="276"/>
    </location>
</feature>
<dbReference type="InterPro" id="IPR018312">
    <property type="entry name" value="Chromosome_initiator_DnaA_CS"/>
</dbReference>
<dbReference type="GO" id="GO:0005737">
    <property type="term" value="C:cytoplasm"/>
    <property type="evidence" value="ECO:0007669"/>
    <property type="project" value="UniProtKB-SubCell"/>
</dbReference>
<feature type="binding site" evidence="8">
    <location>
        <position position="155"/>
    </location>
    <ligand>
        <name>ATP</name>
        <dbReference type="ChEBI" id="CHEBI:30616"/>
    </ligand>
</feature>
<dbReference type="InterPro" id="IPR013317">
    <property type="entry name" value="DnaA_dom"/>
</dbReference>
<dbReference type="SUPFAM" id="SSF48295">
    <property type="entry name" value="TrpR-like"/>
    <property type="match status" value="1"/>
</dbReference>
<dbReference type="GO" id="GO:0005886">
    <property type="term" value="C:plasma membrane"/>
    <property type="evidence" value="ECO:0007669"/>
    <property type="project" value="TreeGrafter"/>
</dbReference>
<dbReference type="CDD" id="cd06571">
    <property type="entry name" value="Bac_DnaA_C"/>
    <property type="match status" value="1"/>
</dbReference>
<dbReference type="Gene3D" id="3.40.50.300">
    <property type="entry name" value="P-loop containing nucleotide triphosphate hydrolases"/>
    <property type="match status" value="1"/>
</dbReference>
<dbReference type="PANTHER" id="PTHR30050">
    <property type="entry name" value="CHROMOSOMAL REPLICATION INITIATOR PROTEIN DNAA"/>
    <property type="match status" value="1"/>
</dbReference>
<sequence length="447" mass="50633">MENNTLWNKALKLIKEQVTSGNFRTWFSQASLGSLTEKSLTLVVPSAFIKQQLALRYEKLIQATLQEVMGKDLTIHYEIDSAKSSKKAARIEEESLPLEMPTANRPIPHSNLNQKYTIENFVVGLTNNLAFAAAQAVIQNPGVAYNPLFIYGPSGVGKTHLMHAIGNSLYQKGGFLKSVYAPSERFMVDFVDSIRTKRTGEFRARYRNCDLLLIDDIQFISGKDSTQEEFFHTFNELYSKGAQIVLTSDRTPNEMQKIESRLMSRFQGGLMVDIQLPDFDTRLAILQAKLQESGETLPENCLSLIAESIVSNTRELEGTLVQILSRLKLTGQEVTLDSVKHFLGKQPSTQPTGLFDQKKVLNGINQFFSLHMSDLVGPRRQKEFVLPRQITMFILYNDYKLPMERIGQILGGRDHTTVLHGIEKIKEAIKRDRDIQRMVIEVKQSLT</sequence>
<dbReference type="Gene3D" id="3.30.300.180">
    <property type="match status" value="1"/>
</dbReference>
<dbReference type="PRINTS" id="PR00051">
    <property type="entry name" value="DNAA"/>
</dbReference>
<feature type="binding site" evidence="8">
    <location>
        <position position="158"/>
    </location>
    <ligand>
        <name>ATP</name>
        <dbReference type="ChEBI" id="CHEBI:30616"/>
    </ligand>
</feature>
<dbReference type="InterPro" id="IPR024633">
    <property type="entry name" value="DnaA_N_dom"/>
</dbReference>
<evidence type="ECO:0000256" key="3">
    <source>
        <dbReference type="ARBA" id="ARBA00022705"/>
    </source>
</evidence>
<evidence type="ECO:0000259" key="12">
    <source>
        <dbReference type="SMART" id="SM00382"/>
    </source>
</evidence>
<evidence type="ECO:0000256" key="2">
    <source>
        <dbReference type="ARBA" id="ARBA00022490"/>
    </source>
</evidence>
<keyword evidence="5 8" id="KW-0067">ATP-binding</keyword>
<evidence type="ECO:0000256" key="4">
    <source>
        <dbReference type="ARBA" id="ARBA00022741"/>
    </source>
</evidence>
<dbReference type="CDD" id="cd00009">
    <property type="entry name" value="AAA"/>
    <property type="match status" value="1"/>
</dbReference>
<evidence type="ECO:0000256" key="1">
    <source>
        <dbReference type="ARBA" id="ARBA00006583"/>
    </source>
</evidence>
<feature type="region of interest" description="Domain I, interacts with DnaA modulators" evidence="8">
    <location>
        <begin position="1"/>
        <end position="94"/>
    </location>
</feature>
<dbReference type="Proteomes" id="UP000177328">
    <property type="component" value="Unassembled WGS sequence"/>
</dbReference>
<feature type="binding site" evidence="8">
    <location>
        <position position="159"/>
    </location>
    <ligand>
        <name>ATP</name>
        <dbReference type="ChEBI" id="CHEBI:30616"/>
    </ligand>
</feature>
<dbReference type="InterPro" id="IPR013159">
    <property type="entry name" value="DnaA_C"/>
</dbReference>
<evidence type="ECO:0000313" key="15">
    <source>
        <dbReference type="Proteomes" id="UP000177328"/>
    </source>
</evidence>